<dbReference type="AlphaFoldDB" id="G2T2E5"/>
<keyword evidence="1" id="KW-1133">Transmembrane helix</keyword>
<proteinExistence type="predicted"/>
<evidence type="ECO:0000313" key="2">
    <source>
        <dbReference type="EMBL" id="AEN96168.1"/>
    </source>
</evidence>
<evidence type="ECO:0000313" key="3">
    <source>
        <dbReference type="Proteomes" id="UP000008178"/>
    </source>
</evidence>
<protein>
    <submittedName>
        <fullName evidence="2">Uncharacterized protein</fullName>
    </submittedName>
</protein>
<sequence length="49" mass="5214">MKEIAEVYGNGFLQIAGGIGALLLFFHAVDGQGMIGMVLRYYMTGICGS</sequence>
<dbReference type="Proteomes" id="UP000008178">
    <property type="component" value="Chromosome"/>
</dbReference>
<dbReference type="EMBL" id="CP003040">
    <property type="protein sequence ID" value="AEN96168.1"/>
    <property type="molecule type" value="Genomic_DNA"/>
</dbReference>
<accession>G2T2E5</accession>
<dbReference type="HOGENOM" id="CLU_3140244_0_0_9"/>
<dbReference type="GeneID" id="93725137"/>
<keyword evidence="1" id="KW-0812">Transmembrane</keyword>
<name>G2T2E5_ROSHA</name>
<evidence type="ECO:0000256" key="1">
    <source>
        <dbReference type="SAM" id="Phobius"/>
    </source>
</evidence>
<reference evidence="2 3" key="1">
    <citation type="journal article" date="2015" name="Genome Announc.">
        <title>Complete genome sequence of the human gut symbiont Roseburia hominis.</title>
        <authorList>
            <person name="Travis A.J."/>
            <person name="Kelly D."/>
            <person name="Flint H.J."/>
            <person name="Aminov R.I."/>
        </authorList>
    </citation>
    <scope>NUCLEOTIDE SEQUENCE [LARGE SCALE GENOMIC DNA]</scope>
    <source>
        <strain evidence="3">DSM 16839 / JCM 17582 / NCIMB 14029 / A2-183</strain>
    </source>
</reference>
<keyword evidence="1" id="KW-0472">Membrane</keyword>
<gene>
    <name evidence="2" type="ordered locus">RHOM_05245</name>
</gene>
<organism evidence="2 3">
    <name type="scientific">Roseburia hominis (strain DSM 16839 / JCM 17582 / NCIMB 14029 / A2-183)</name>
    <dbReference type="NCBI Taxonomy" id="585394"/>
    <lineage>
        <taxon>Bacteria</taxon>
        <taxon>Bacillati</taxon>
        <taxon>Bacillota</taxon>
        <taxon>Clostridia</taxon>
        <taxon>Lachnospirales</taxon>
        <taxon>Lachnospiraceae</taxon>
        <taxon>Roseburia</taxon>
    </lineage>
</organism>
<dbReference type="STRING" id="585394.RHOM_05245"/>
<dbReference type="RefSeq" id="WP_014079213.1">
    <property type="nucleotide sequence ID" value="NC_015977.1"/>
</dbReference>
<feature type="transmembrane region" description="Helical" evidence="1">
    <location>
        <begin position="12"/>
        <end position="29"/>
    </location>
</feature>
<keyword evidence="3" id="KW-1185">Reference proteome</keyword>
<dbReference type="KEGG" id="rho:RHOM_05245"/>